<organism evidence="11 12">
    <name type="scientific">Shewanella denitrificans (strain OS217 / ATCC BAA-1090 / DSM 15013)</name>
    <dbReference type="NCBI Taxonomy" id="318161"/>
    <lineage>
        <taxon>Bacteria</taxon>
        <taxon>Pseudomonadati</taxon>
        <taxon>Pseudomonadota</taxon>
        <taxon>Gammaproteobacteria</taxon>
        <taxon>Alteromonadales</taxon>
        <taxon>Shewanellaceae</taxon>
        <taxon>Shewanella</taxon>
    </lineage>
</organism>
<dbReference type="KEGG" id="sdn:Sden_3209"/>
<dbReference type="FunFam" id="3.40.50.300:FF:000406">
    <property type="entry name" value="tRNA (N6-adenosine(37)-N6)-threonylcarbamoyltransferase complex ATPase TsaE"/>
    <property type="match status" value="1"/>
</dbReference>
<name>Q12J91_SHEDO</name>
<dbReference type="PANTHER" id="PTHR33540">
    <property type="entry name" value="TRNA THREONYLCARBAMOYLADENOSINE BIOSYNTHESIS PROTEIN TSAE"/>
    <property type="match status" value="1"/>
</dbReference>
<gene>
    <name evidence="11" type="ordered locus">Sden_3209</name>
</gene>
<dbReference type="HOGENOM" id="CLU_087829_2_2_6"/>
<evidence type="ECO:0000256" key="8">
    <source>
        <dbReference type="ARBA" id="ARBA00022840"/>
    </source>
</evidence>
<protein>
    <recommendedName>
        <fullName evidence="3">tRNA threonylcarbamoyladenosine biosynthesis protein TsaE</fullName>
    </recommendedName>
    <alternativeName>
        <fullName evidence="10">t(6)A37 threonylcarbamoyladenosine biosynthesis protein TsaE</fullName>
    </alternativeName>
</protein>
<evidence type="ECO:0000256" key="9">
    <source>
        <dbReference type="ARBA" id="ARBA00022842"/>
    </source>
</evidence>
<dbReference type="GO" id="GO:0005524">
    <property type="term" value="F:ATP binding"/>
    <property type="evidence" value="ECO:0007669"/>
    <property type="project" value="UniProtKB-KW"/>
</dbReference>
<dbReference type="InterPro" id="IPR027417">
    <property type="entry name" value="P-loop_NTPase"/>
</dbReference>
<evidence type="ECO:0000256" key="6">
    <source>
        <dbReference type="ARBA" id="ARBA00022723"/>
    </source>
</evidence>
<accession>Q12J91</accession>
<reference evidence="11 12" key="1">
    <citation type="submission" date="2006-03" db="EMBL/GenBank/DDBJ databases">
        <title>Complete sequence of Shewanella denitrificans OS217.</title>
        <authorList>
            <consortium name="US DOE Joint Genome Institute"/>
            <person name="Copeland A."/>
            <person name="Lucas S."/>
            <person name="Lapidus A."/>
            <person name="Barry K."/>
            <person name="Detter J.C."/>
            <person name="Glavina del Rio T."/>
            <person name="Hammon N."/>
            <person name="Israni S."/>
            <person name="Dalin E."/>
            <person name="Tice H."/>
            <person name="Pitluck S."/>
            <person name="Brettin T."/>
            <person name="Bruce D."/>
            <person name="Han C."/>
            <person name="Tapia R."/>
            <person name="Gilna P."/>
            <person name="Kiss H."/>
            <person name="Schmutz J."/>
            <person name="Larimer F."/>
            <person name="Land M."/>
            <person name="Hauser L."/>
            <person name="Kyrpides N."/>
            <person name="Lykidis A."/>
            <person name="Richardson P."/>
        </authorList>
    </citation>
    <scope>NUCLEOTIDE SEQUENCE [LARGE SCALE GENOMIC DNA]</scope>
    <source>
        <strain evidence="12">OS217 / ATCC BAA-1090 / DSM 15013</strain>
    </source>
</reference>
<evidence type="ECO:0000313" key="11">
    <source>
        <dbReference type="EMBL" id="ABE56485.1"/>
    </source>
</evidence>
<evidence type="ECO:0000256" key="1">
    <source>
        <dbReference type="ARBA" id="ARBA00004496"/>
    </source>
</evidence>
<dbReference type="GO" id="GO:0046872">
    <property type="term" value="F:metal ion binding"/>
    <property type="evidence" value="ECO:0007669"/>
    <property type="project" value="UniProtKB-KW"/>
</dbReference>
<dbReference type="Proteomes" id="UP000001982">
    <property type="component" value="Chromosome"/>
</dbReference>
<keyword evidence="5" id="KW-0819">tRNA processing</keyword>
<evidence type="ECO:0000256" key="3">
    <source>
        <dbReference type="ARBA" id="ARBA00019010"/>
    </source>
</evidence>
<dbReference type="SUPFAM" id="SSF52540">
    <property type="entry name" value="P-loop containing nucleoside triphosphate hydrolases"/>
    <property type="match status" value="1"/>
</dbReference>
<dbReference type="InterPro" id="IPR003442">
    <property type="entry name" value="T6A_TsaE"/>
</dbReference>
<evidence type="ECO:0000256" key="10">
    <source>
        <dbReference type="ARBA" id="ARBA00032441"/>
    </source>
</evidence>
<dbReference type="STRING" id="318161.Sden_3209"/>
<dbReference type="AlphaFoldDB" id="Q12J91"/>
<keyword evidence="4" id="KW-0963">Cytoplasm</keyword>
<evidence type="ECO:0000256" key="4">
    <source>
        <dbReference type="ARBA" id="ARBA00022490"/>
    </source>
</evidence>
<sequence>MSLSKMTVLIKDLPDEQASVAMGRAIAAGLQPPFTLYLTGELGAGKTTLSRGIIQALGHNGAVKSPTYTLVEPYELPGIEVFHFDLYRVADPEELEFMGIRDYFNNNSLCLVEWPDRGFGMLPEADLHLDLSYKGLQRQIKIEAKSAAGQRILDNLK</sequence>
<comment type="subcellular location">
    <subcellularLocation>
        <location evidence="1">Cytoplasm</location>
    </subcellularLocation>
</comment>
<keyword evidence="8" id="KW-0067">ATP-binding</keyword>
<dbReference type="GO" id="GO:0002949">
    <property type="term" value="P:tRNA threonylcarbamoyladenosine modification"/>
    <property type="evidence" value="ECO:0007669"/>
    <property type="project" value="InterPro"/>
</dbReference>
<dbReference type="EMBL" id="CP000302">
    <property type="protein sequence ID" value="ABE56485.1"/>
    <property type="molecule type" value="Genomic_DNA"/>
</dbReference>
<comment type="similarity">
    <text evidence="2">Belongs to the TsaE family.</text>
</comment>
<dbReference type="NCBIfam" id="TIGR00150">
    <property type="entry name" value="T6A_YjeE"/>
    <property type="match status" value="1"/>
</dbReference>
<dbReference type="Gene3D" id="3.40.50.300">
    <property type="entry name" value="P-loop containing nucleotide triphosphate hydrolases"/>
    <property type="match status" value="1"/>
</dbReference>
<dbReference type="Pfam" id="PF02367">
    <property type="entry name" value="TsaE"/>
    <property type="match status" value="1"/>
</dbReference>
<dbReference type="GO" id="GO:0005737">
    <property type="term" value="C:cytoplasm"/>
    <property type="evidence" value="ECO:0007669"/>
    <property type="project" value="UniProtKB-SubCell"/>
</dbReference>
<proteinExistence type="inferred from homology"/>
<evidence type="ECO:0000256" key="2">
    <source>
        <dbReference type="ARBA" id="ARBA00007599"/>
    </source>
</evidence>
<keyword evidence="12" id="KW-1185">Reference proteome</keyword>
<dbReference type="eggNOG" id="COG0802">
    <property type="taxonomic scope" value="Bacteria"/>
</dbReference>
<evidence type="ECO:0000256" key="5">
    <source>
        <dbReference type="ARBA" id="ARBA00022694"/>
    </source>
</evidence>
<keyword evidence="6" id="KW-0479">Metal-binding</keyword>
<evidence type="ECO:0000313" key="12">
    <source>
        <dbReference type="Proteomes" id="UP000001982"/>
    </source>
</evidence>
<evidence type="ECO:0000256" key="7">
    <source>
        <dbReference type="ARBA" id="ARBA00022741"/>
    </source>
</evidence>
<keyword evidence="9" id="KW-0460">Magnesium</keyword>
<dbReference type="PANTHER" id="PTHR33540:SF2">
    <property type="entry name" value="TRNA THREONYLCARBAMOYLADENOSINE BIOSYNTHESIS PROTEIN TSAE"/>
    <property type="match status" value="1"/>
</dbReference>
<keyword evidence="7" id="KW-0547">Nucleotide-binding</keyword>